<dbReference type="Gene3D" id="1.10.1660.10">
    <property type="match status" value="1"/>
</dbReference>
<dbReference type="PANTHER" id="PTHR30204:SF69">
    <property type="entry name" value="MERR-FAMILY TRANSCRIPTIONAL REGULATOR"/>
    <property type="match status" value="1"/>
</dbReference>
<keyword evidence="3" id="KW-0238">DNA-binding</keyword>
<dbReference type="PANTHER" id="PTHR30204">
    <property type="entry name" value="REDOX-CYCLING DRUG-SENSING TRANSCRIPTIONAL ACTIVATOR SOXR"/>
    <property type="match status" value="1"/>
</dbReference>
<dbReference type="SMART" id="SM00422">
    <property type="entry name" value="HTH_MERR"/>
    <property type="match status" value="1"/>
</dbReference>
<feature type="domain" description="HTH merR-type" evidence="5">
    <location>
        <begin position="1"/>
        <end position="68"/>
    </location>
</feature>
<evidence type="ECO:0000256" key="4">
    <source>
        <dbReference type="ARBA" id="ARBA00023163"/>
    </source>
</evidence>
<dbReference type="PROSITE" id="PS50937">
    <property type="entry name" value="HTH_MERR_2"/>
    <property type="match status" value="1"/>
</dbReference>
<proteinExistence type="predicted"/>
<gene>
    <name evidence="6" type="ORF">QQM35_02870</name>
</gene>
<evidence type="ECO:0000259" key="5">
    <source>
        <dbReference type="PROSITE" id="PS50937"/>
    </source>
</evidence>
<dbReference type="RefSeq" id="WP_342610495.1">
    <property type="nucleotide sequence ID" value="NZ_CP128355.1"/>
</dbReference>
<evidence type="ECO:0000313" key="7">
    <source>
        <dbReference type="Proteomes" id="UP001436297"/>
    </source>
</evidence>
<dbReference type="SUPFAM" id="SSF46955">
    <property type="entry name" value="Putative DNA-binding domain"/>
    <property type="match status" value="1"/>
</dbReference>
<keyword evidence="2" id="KW-0805">Transcription regulation</keyword>
<dbReference type="Proteomes" id="UP001436297">
    <property type="component" value="Chromosome"/>
</dbReference>
<keyword evidence="1" id="KW-0678">Repressor</keyword>
<evidence type="ECO:0000256" key="3">
    <source>
        <dbReference type="ARBA" id="ARBA00023125"/>
    </source>
</evidence>
<dbReference type="InterPro" id="IPR047057">
    <property type="entry name" value="MerR_fam"/>
</dbReference>
<evidence type="ECO:0000313" key="6">
    <source>
        <dbReference type="EMBL" id="XAF71080.1"/>
    </source>
</evidence>
<keyword evidence="7" id="KW-1185">Reference proteome</keyword>
<dbReference type="InterPro" id="IPR000551">
    <property type="entry name" value="MerR-type_HTH_dom"/>
</dbReference>
<evidence type="ECO:0000256" key="2">
    <source>
        <dbReference type="ARBA" id="ARBA00023015"/>
    </source>
</evidence>
<dbReference type="CDD" id="cd00592">
    <property type="entry name" value="HTH_MerR-like"/>
    <property type="match status" value="1"/>
</dbReference>
<keyword evidence="4" id="KW-0804">Transcription</keyword>
<evidence type="ECO:0000256" key="1">
    <source>
        <dbReference type="ARBA" id="ARBA00022491"/>
    </source>
</evidence>
<name>A0ABZ3EF62_9STAP</name>
<dbReference type="InterPro" id="IPR009061">
    <property type="entry name" value="DNA-bd_dom_put_sf"/>
</dbReference>
<accession>A0ABZ3EF62</accession>
<dbReference type="EMBL" id="CP128355">
    <property type="protein sequence ID" value="XAF71080.1"/>
    <property type="molecule type" value="Genomic_DNA"/>
</dbReference>
<organism evidence="6 7">
    <name type="scientific">Staphylococcus hsinchuensis</name>
    <dbReference type="NCBI Taxonomy" id="3051183"/>
    <lineage>
        <taxon>Bacteria</taxon>
        <taxon>Bacillati</taxon>
        <taxon>Bacillota</taxon>
        <taxon>Bacilli</taxon>
        <taxon>Bacillales</taxon>
        <taxon>Staphylococcaceae</taxon>
        <taxon>Staphylococcus</taxon>
    </lineage>
</organism>
<protein>
    <submittedName>
        <fullName evidence="6">MerR family transcriptional regulator</fullName>
    </submittedName>
</protein>
<dbReference type="PROSITE" id="PS00552">
    <property type="entry name" value="HTH_MERR_1"/>
    <property type="match status" value="1"/>
</dbReference>
<sequence length="135" mass="16010">MYIGEVANQLGIKKSMIRYYETQGILKVPKDSNGYRYFDKQTIKNLKLICNLKLFHLSLEEIKYIVYLFNQPISVECNMASSDYLGNKIEELEQHINLQRHILNQFKQINVLCKDMKYQENEEIILDLLERGDTK</sequence>
<dbReference type="Pfam" id="PF13411">
    <property type="entry name" value="MerR_1"/>
    <property type="match status" value="1"/>
</dbReference>
<reference evidence="6 7" key="1">
    <citation type="journal article" date="2024" name="Pathogens">
        <title>Staphylococcus hsinchuensis sp. nov., Isolated from Soymilk.</title>
        <authorList>
            <person name="Wang Y.T."/>
            <person name="Lin Y.C."/>
            <person name="Hsieh Y.H."/>
            <person name="Lin Y.T."/>
            <person name="Hamada M."/>
            <person name="Chen C.C."/>
            <person name="Liou J.S."/>
            <person name="Lee A.Y."/>
            <person name="Zhang W.L."/>
            <person name="Chen Y.T."/>
            <person name="Huang C.H."/>
        </authorList>
    </citation>
    <scope>NUCLEOTIDE SEQUENCE [LARGE SCALE GENOMIC DNA]</scope>
    <source>
        <strain evidence="6 7">H164</strain>
    </source>
</reference>